<name>A0A7G2C198_9TRYP</name>
<dbReference type="Proteomes" id="UP000515908">
    <property type="component" value="Chromosome 01"/>
</dbReference>
<keyword evidence="1 2" id="KW-0175">Coiled coil</keyword>
<evidence type="ECO:0000256" key="1">
    <source>
        <dbReference type="ARBA" id="ARBA00023054"/>
    </source>
</evidence>
<dbReference type="AlphaFoldDB" id="A0A7G2C198"/>
<dbReference type="InterPro" id="IPR049270">
    <property type="entry name" value="CFAP58_CC"/>
</dbReference>
<feature type="coiled-coil region" evidence="2">
    <location>
        <begin position="377"/>
        <end position="435"/>
    </location>
</feature>
<dbReference type="Pfam" id="PF21771">
    <property type="entry name" value="CFAP58_CC"/>
    <property type="match status" value="1"/>
</dbReference>
<organism evidence="4 5">
    <name type="scientific">Angomonas deanei</name>
    <dbReference type="NCBI Taxonomy" id="59799"/>
    <lineage>
        <taxon>Eukaryota</taxon>
        <taxon>Discoba</taxon>
        <taxon>Euglenozoa</taxon>
        <taxon>Kinetoplastea</taxon>
        <taxon>Metakinetoplastina</taxon>
        <taxon>Trypanosomatida</taxon>
        <taxon>Trypanosomatidae</taxon>
        <taxon>Strigomonadinae</taxon>
        <taxon>Angomonas</taxon>
    </lineage>
</organism>
<accession>A0A7G2C198</accession>
<feature type="domain" description="Cilia- and flagella-associated protein 58 central coiled coil" evidence="3">
    <location>
        <begin position="6"/>
        <end position="268"/>
    </location>
</feature>
<dbReference type="PANTHER" id="PTHR32083:SF45">
    <property type="entry name" value="FLAGELLAR ASSOCIATED PROTEIN"/>
    <property type="match status" value="1"/>
</dbReference>
<evidence type="ECO:0000256" key="2">
    <source>
        <dbReference type="SAM" id="Coils"/>
    </source>
</evidence>
<protein>
    <recommendedName>
        <fullName evidence="3">Cilia- and flagella-associated protein 58 central coiled coil domain-containing protein</fullName>
    </recommendedName>
</protein>
<evidence type="ECO:0000313" key="5">
    <source>
        <dbReference type="Proteomes" id="UP000515908"/>
    </source>
</evidence>
<feature type="coiled-coil region" evidence="2">
    <location>
        <begin position="3"/>
        <end position="135"/>
    </location>
</feature>
<feature type="coiled-coil region" evidence="2">
    <location>
        <begin position="272"/>
        <end position="346"/>
    </location>
</feature>
<evidence type="ECO:0000259" key="3">
    <source>
        <dbReference type="Pfam" id="PF21771"/>
    </source>
</evidence>
<sequence length="455" mass="53458">MKREKLRSMLEQEDKNLLEIEEDIKREEQIGLRLKSQIETLEKERERYVAEVSQVGIQQGSAKDELKMTEIAVEELQKKIEEKEAKINEQQSEYEKIRAERNQFSKKLVEAQDEIVELKQKFKLMDHQISQFKEELQMKDKKYVEENAKQKAVKERLAKTRKTVNDYAAKFEEHRTASDTVQQQIKQLVKVITVFDKELSDKQKDVFKLTTERDTLGTQLIRRNDELALLYEKLRIQQDTASNGEAGLRARMDDIRILKLKTAEVKRQALLATNKASKINELKENINNIERELEAEKAKATALAEELENPNNTTRWRKIEGKDLSQEELETKLSTLQKRLITKSEESLEQEIALQEKERLVTELQAILSRQPGPQVAAKLNSYHKDLQKRNARMKQKASELNMTSTHIEELKYEAERLRRELHDTKRKYYEMKMKNDLLLNPRRAVTPPAEASRM</sequence>
<dbReference type="EMBL" id="LR877145">
    <property type="protein sequence ID" value="CAD2213084.1"/>
    <property type="molecule type" value="Genomic_DNA"/>
</dbReference>
<reference evidence="4 5" key="1">
    <citation type="submission" date="2020-08" db="EMBL/GenBank/DDBJ databases">
        <authorList>
            <person name="Newling K."/>
            <person name="Davey J."/>
            <person name="Forrester S."/>
        </authorList>
    </citation>
    <scope>NUCLEOTIDE SEQUENCE [LARGE SCALE GENOMIC DNA]</scope>
    <source>
        <strain evidence="5">Crithidia deanei Carvalho (ATCC PRA-265)</strain>
    </source>
</reference>
<dbReference type="GO" id="GO:0005856">
    <property type="term" value="C:cytoskeleton"/>
    <property type="evidence" value="ECO:0007669"/>
    <property type="project" value="TreeGrafter"/>
</dbReference>
<gene>
    <name evidence="4" type="ORF">ADEAN_000052000</name>
</gene>
<keyword evidence="5" id="KW-1185">Reference proteome</keyword>
<dbReference type="VEuPathDB" id="TriTrypDB:ADEAN_000052000"/>
<evidence type="ECO:0000313" key="4">
    <source>
        <dbReference type="EMBL" id="CAD2213084.1"/>
    </source>
</evidence>
<dbReference type="OrthoDB" id="264785at2759"/>
<dbReference type="PANTHER" id="PTHR32083">
    <property type="entry name" value="CILIA AND FLAGELLA-ASSOCIATED PROTEIN 58-RELATED"/>
    <property type="match status" value="1"/>
</dbReference>
<proteinExistence type="predicted"/>